<name>A0A0D0B415_9AGAM</name>
<keyword evidence="3" id="KW-1185">Reference proteome</keyword>
<reference evidence="3" key="2">
    <citation type="submission" date="2015-01" db="EMBL/GenBank/DDBJ databases">
        <title>Evolutionary Origins and Diversification of the Mycorrhizal Mutualists.</title>
        <authorList>
            <consortium name="DOE Joint Genome Institute"/>
            <consortium name="Mycorrhizal Genomics Consortium"/>
            <person name="Kohler A."/>
            <person name="Kuo A."/>
            <person name="Nagy L.G."/>
            <person name="Floudas D."/>
            <person name="Copeland A."/>
            <person name="Barry K.W."/>
            <person name="Cichocki N."/>
            <person name="Veneault-Fourrey C."/>
            <person name="LaButti K."/>
            <person name="Lindquist E.A."/>
            <person name="Lipzen A."/>
            <person name="Lundell T."/>
            <person name="Morin E."/>
            <person name="Murat C."/>
            <person name="Riley R."/>
            <person name="Ohm R."/>
            <person name="Sun H."/>
            <person name="Tunlid A."/>
            <person name="Henrissat B."/>
            <person name="Grigoriev I.V."/>
            <person name="Hibbett D.S."/>
            <person name="Martin F."/>
        </authorList>
    </citation>
    <scope>NUCLEOTIDE SEQUENCE [LARGE SCALE GENOMIC DNA]</scope>
    <source>
        <strain evidence="3">UH-Slu-Lm8-n1</strain>
    </source>
</reference>
<gene>
    <name evidence="2" type="ORF">CY34DRAFT_14951</name>
</gene>
<dbReference type="OrthoDB" id="2675409at2759"/>
<evidence type="ECO:0000313" key="3">
    <source>
        <dbReference type="Proteomes" id="UP000054485"/>
    </source>
</evidence>
<organism evidence="2 3">
    <name type="scientific">Suillus luteus UH-Slu-Lm8-n1</name>
    <dbReference type="NCBI Taxonomy" id="930992"/>
    <lineage>
        <taxon>Eukaryota</taxon>
        <taxon>Fungi</taxon>
        <taxon>Dikarya</taxon>
        <taxon>Basidiomycota</taxon>
        <taxon>Agaricomycotina</taxon>
        <taxon>Agaricomycetes</taxon>
        <taxon>Agaricomycetidae</taxon>
        <taxon>Boletales</taxon>
        <taxon>Suillineae</taxon>
        <taxon>Suillaceae</taxon>
        <taxon>Suillus</taxon>
    </lineage>
</organism>
<evidence type="ECO:0000313" key="2">
    <source>
        <dbReference type="EMBL" id="KIK38598.1"/>
    </source>
</evidence>
<evidence type="ECO:0000256" key="1">
    <source>
        <dbReference type="SAM" id="MobiDB-lite"/>
    </source>
</evidence>
<dbReference type="AlphaFoldDB" id="A0A0D0B415"/>
<dbReference type="Proteomes" id="UP000054485">
    <property type="component" value="Unassembled WGS sequence"/>
</dbReference>
<feature type="region of interest" description="Disordered" evidence="1">
    <location>
        <begin position="1"/>
        <end position="78"/>
    </location>
</feature>
<accession>A0A0D0B415</accession>
<protein>
    <submittedName>
        <fullName evidence="2">Uncharacterized protein</fullName>
    </submittedName>
</protein>
<reference evidence="2 3" key="1">
    <citation type="submission" date="2014-04" db="EMBL/GenBank/DDBJ databases">
        <authorList>
            <consortium name="DOE Joint Genome Institute"/>
            <person name="Kuo A."/>
            <person name="Ruytinx J."/>
            <person name="Rineau F."/>
            <person name="Colpaert J."/>
            <person name="Kohler A."/>
            <person name="Nagy L.G."/>
            <person name="Floudas D."/>
            <person name="Copeland A."/>
            <person name="Barry K.W."/>
            <person name="Cichocki N."/>
            <person name="Veneault-Fourrey C."/>
            <person name="LaButti K."/>
            <person name="Lindquist E.A."/>
            <person name="Lipzen A."/>
            <person name="Lundell T."/>
            <person name="Morin E."/>
            <person name="Murat C."/>
            <person name="Sun H."/>
            <person name="Tunlid A."/>
            <person name="Henrissat B."/>
            <person name="Grigoriev I.V."/>
            <person name="Hibbett D.S."/>
            <person name="Martin F."/>
            <person name="Nordberg H.P."/>
            <person name="Cantor M.N."/>
            <person name="Hua S.X."/>
        </authorList>
    </citation>
    <scope>NUCLEOTIDE SEQUENCE [LARGE SCALE GENOMIC DNA]</scope>
    <source>
        <strain evidence="2 3">UH-Slu-Lm8-n1</strain>
    </source>
</reference>
<dbReference type="HOGENOM" id="CLU_1750896_0_0_1"/>
<sequence>MGSEVQRVACHGTDSQQTRAPGQKTGKYYIHQLEEDILEPPAKKRRVEPYLSDLDHPDNSSHHYISPDRSSSGSINHFGCPEFPHSEWDNITIGQPINLDVVLSDVHAGPGPATVTTAPDSLSPWSRLARVCRFAVPTNLMPTEITSTL</sequence>
<dbReference type="EMBL" id="KN835384">
    <property type="protein sequence ID" value="KIK38598.1"/>
    <property type="molecule type" value="Genomic_DNA"/>
</dbReference>
<dbReference type="InParanoid" id="A0A0D0B415"/>
<proteinExistence type="predicted"/>